<organism evidence="6 7">
    <name type="scientific">Komagataeibacter europaeus NBRC 3261</name>
    <dbReference type="NCBI Taxonomy" id="1234669"/>
    <lineage>
        <taxon>Bacteria</taxon>
        <taxon>Pseudomonadati</taxon>
        <taxon>Pseudomonadota</taxon>
        <taxon>Alphaproteobacteria</taxon>
        <taxon>Acetobacterales</taxon>
        <taxon>Acetobacteraceae</taxon>
        <taxon>Komagataeibacter</taxon>
    </lineage>
</organism>
<accession>A0A0D6PX08</accession>
<dbReference type="SUPFAM" id="SSF46689">
    <property type="entry name" value="Homeodomain-like"/>
    <property type="match status" value="1"/>
</dbReference>
<dbReference type="Pfam" id="PF17937">
    <property type="entry name" value="TetR_C_28"/>
    <property type="match status" value="1"/>
</dbReference>
<protein>
    <submittedName>
        <fullName evidence="6">Transcriptional regulator TetR</fullName>
    </submittedName>
</protein>
<evidence type="ECO:0000259" key="5">
    <source>
        <dbReference type="PROSITE" id="PS50977"/>
    </source>
</evidence>
<evidence type="ECO:0000256" key="2">
    <source>
        <dbReference type="ARBA" id="ARBA00023125"/>
    </source>
</evidence>
<reference evidence="6 7" key="1">
    <citation type="submission" date="2012-11" db="EMBL/GenBank/DDBJ databases">
        <title>Whole genome sequence of Gluconacetobacter europaeus NBRC3261.</title>
        <authorList>
            <person name="Azuma Y."/>
            <person name="Higashiura N."/>
            <person name="Hirakawa H."/>
            <person name="Matsushita K."/>
        </authorList>
    </citation>
    <scope>NUCLEOTIDE SEQUENCE [LARGE SCALE GENOMIC DNA]</scope>
    <source>
        <strain evidence="6 7">NBRC 3261</strain>
    </source>
</reference>
<comment type="caution">
    <text evidence="6">The sequence shown here is derived from an EMBL/GenBank/DDBJ whole genome shotgun (WGS) entry which is preliminary data.</text>
</comment>
<keyword evidence="1" id="KW-0805">Transcription regulation</keyword>
<evidence type="ECO:0000256" key="4">
    <source>
        <dbReference type="PROSITE-ProRule" id="PRU00335"/>
    </source>
</evidence>
<dbReference type="InterPro" id="IPR001647">
    <property type="entry name" value="HTH_TetR"/>
</dbReference>
<evidence type="ECO:0000256" key="1">
    <source>
        <dbReference type="ARBA" id="ARBA00023015"/>
    </source>
</evidence>
<keyword evidence="2 4" id="KW-0238">DNA-binding</keyword>
<dbReference type="Proteomes" id="UP000032675">
    <property type="component" value="Unassembled WGS sequence"/>
</dbReference>
<dbReference type="PROSITE" id="PS50977">
    <property type="entry name" value="HTH_TETR_2"/>
    <property type="match status" value="1"/>
</dbReference>
<dbReference type="InterPro" id="IPR009057">
    <property type="entry name" value="Homeodomain-like_sf"/>
</dbReference>
<dbReference type="RefSeq" id="WP_048849429.1">
    <property type="nucleotide sequence ID" value="NZ_BANI01000005.1"/>
</dbReference>
<evidence type="ECO:0000256" key="3">
    <source>
        <dbReference type="ARBA" id="ARBA00023163"/>
    </source>
</evidence>
<dbReference type="Pfam" id="PF00440">
    <property type="entry name" value="TetR_N"/>
    <property type="match status" value="1"/>
</dbReference>
<dbReference type="AlphaFoldDB" id="A0A0D6PX08"/>
<evidence type="ECO:0000313" key="6">
    <source>
        <dbReference type="EMBL" id="GAN95046.1"/>
    </source>
</evidence>
<dbReference type="EMBL" id="BANI01000005">
    <property type="protein sequence ID" value="GAN95046.1"/>
    <property type="molecule type" value="Genomic_DNA"/>
</dbReference>
<dbReference type="GO" id="GO:0003677">
    <property type="term" value="F:DNA binding"/>
    <property type="evidence" value="ECO:0007669"/>
    <property type="project" value="UniProtKB-UniRule"/>
</dbReference>
<gene>
    <name evidence="6" type="ORF">Geu3261_0005_010</name>
</gene>
<dbReference type="PANTHER" id="PTHR47506:SF6">
    <property type="entry name" value="HTH-TYPE TRANSCRIPTIONAL REPRESSOR NEMR"/>
    <property type="match status" value="1"/>
</dbReference>
<feature type="domain" description="HTH tetR-type" evidence="5">
    <location>
        <begin position="6"/>
        <end position="66"/>
    </location>
</feature>
<evidence type="ECO:0000313" key="7">
    <source>
        <dbReference type="Proteomes" id="UP000032675"/>
    </source>
</evidence>
<keyword evidence="3" id="KW-0804">Transcription</keyword>
<proteinExistence type="predicted"/>
<dbReference type="PANTHER" id="PTHR47506">
    <property type="entry name" value="TRANSCRIPTIONAL REGULATORY PROTEIN"/>
    <property type="match status" value="1"/>
</dbReference>
<dbReference type="Gene3D" id="1.10.357.10">
    <property type="entry name" value="Tetracycline Repressor, domain 2"/>
    <property type="match status" value="1"/>
</dbReference>
<dbReference type="PRINTS" id="PR00455">
    <property type="entry name" value="HTHTETR"/>
</dbReference>
<feature type="DNA-binding region" description="H-T-H motif" evidence="4">
    <location>
        <begin position="29"/>
        <end position="48"/>
    </location>
</feature>
<sequence length="184" mass="20695">MARPRTIDRENVLDCVEQLVHREGVAALTLDAVAREAGITKGGLQYCFGSKDDLMTALIDRWLAAFDASVARHIGPDAGIIDRARAYVLTISQIDDTTQARMAGMLVTLLQSPKYLQKIRAWYAGWFNGSDPDCREARQARTAIFAAEGAFFLRSLDFLEMDQEWWKTTFADFQRLILSDPCMP</sequence>
<dbReference type="InterPro" id="IPR041479">
    <property type="entry name" value="TetR_CgmR_C"/>
</dbReference>
<name>A0A0D6PX08_KOMEU</name>